<keyword evidence="3" id="KW-0560">Oxidoreductase</keyword>
<evidence type="ECO:0000256" key="4">
    <source>
        <dbReference type="ARBA" id="ARBA00023052"/>
    </source>
</evidence>
<dbReference type="PANTHER" id="PTHR23152">
    <property type="entry name" value="2-OXOGLUTARATE DEHYDROGENASE"/>
    <property type="match status" value="1"/>
</dbReference>
<dbReference type="NCBIfam" id="NF006914">
    <property type="entry name" value="PRK09404.1"/>
    <property type="match status" value="1"/>
</dbReference>
<dbReference type="Gene3D" id="3.40.50.970">
    <property type="match status" value="1"/>
</dbReference>
<reference evidence="6 7" key="1">
    <citation type="submission" date="2016-11" db="EMBL/GenBank/DDBJ databases">
        <authorList>
            <person name="Jaros S."/>
            <person name="Januszkiewicz K."/>
            <person name="Wedrychowicz H."/>
        </authorList>
    </citation>
    <scope>NUCLEOTIDE SEQUENCE [LARGE SCALE GENOMIC DNA]</scope>
</reference>
<protein>
    <submittedName>
        <fullName evidence="6">BQ5605_C024g09830 protein</fullName>
    </submittedName>
</protein>
<comment type="similarity">
    <text evidence="2">Belongs to the alpha-ketoglutarate dehydrogenase family.</text>
</comment>
<dbReference type="InterPro" id="IPR001017">
    <property type="entry name" value="DH_E1"/>
</dbReference>
<dbReference type="Gene3D" id="3.40.50.12470">
    <property type="match status" value="1"/>
</dbReference>
<feature type="domain" description="Transketolase-like pyrimidine-binding" evidence="5">
    <location>
        <begin position="641"/>
        <end position="840"/>
    </location>
</feature>
<dbReference type="SUPFAM" id="SSF52518">
    <property type="entry name" value="Thiamin diphosphate-binding fold (THDP-binding)"/>
    <property type="match status" value="2"/>
</dbReference>
<dbReference type="Pfam" id="PF02779">
    <property type="entry name" value="Transket_pyr"/>
    <property type="match status" value="1"/>
</dbReference>
<evidence type="ECO:0000256" key="1">
    <source>
        <dbReference type="ARBA" id="ARBA00001964"/>
    </source>
</evidence>
<dbReference type="InterPro" id="IPR042179">
    <property type="entry name" value="KGD_C_sf"/>
</dbReference>
<comment type="cofactor">
    <cofactor evidence="1">
        <name>thiamine diphosphate</name>
        <dbReference type="ChEBI" id="CHEBI:58937"/>
    </cofactor>
</comment>
<dbReference type="PIRSF" id="PIRSF000157">
    <property type="entry name" value="Oxoglu_dh_E1"/>
    <property type="match status" value="1"/>
</dbReference>
<dbReference type="SMART" id="SM00861">
    <property type="entry name" value="Transket_pyr"/>
    <property type="match status" value="1"/>
</dbReference>
<sequence length="999" mass="111057">MLSLTRGQLKATPSSCASLLATGNRGAGLRRSLHDQGVWGYQSPRQFTLPDFTSQELQNRAENASLLRLVESYRIKWWDGCRHGHRSARLDPLDLAERPNVPALDTRRYGFKLSAPPSREEFRSEVLPPSTATIQSTEVDTRGILDFPENMKGGVRSIEEISEWLSQVYCSGVGYEVRLDPLPLVIFGRATGDQKLTLSHVTDCSAPIQFMHLPSKHERRFLEHMLETSHSRPIPSEKQLEYWRLLAASEGFDAWAAKRFPNVKRYGLEGAESMMVALAVLMEDAERRGIQESVIAMPHRGRLNVLTQLCGMDMRLLVRKMRGLPTLPEHLKSPDFSDDVLSHLFLSAQYTSSMGVHLLPNPSHLEAVGPVALGFARGLQVPFSDTQDLGEKVLSIQIHGDAAFGGQGVVSESLNLADLPHFTVGGSIRIVVNNQLGYTTPASSGRTSFYATDLAKSIAAPIIHVNGDRVEDVARAMSLALAYQQRFKKDVVIDLVVYRRRGHNELDEPAYTSPTMYQKIANLPSVPQMYERQLIEAAILDLAVAAETRKALAAQLDESLVASEPNNFIVPDLDRPRGWDKMKWPVAGEWAHSVDTGVEVDALTRIGKQSVEIPSEITIHPRLGRMHISKRLQSLESGSGLDFATAEALAFGSLMEENYHVRLDGQDSGRGTFSQRHAIFADQNSSRTTVPLQKLGPGTFEVVNSPLSEYAVVGFEQGIAWVSPNILSLWEAQFGDFNNTAQVILDTFLGSGETKWGMQSALTLLLPHGFDSAGPEHSSAKIERFLQLTNEPMTRKNFVPNIHLVNVTTAAQYFHLLRRQMKREYRKPLVVFSPKGILRLPSASSSLSEFGPGTSFQPVLSETLDSPEKVQRVVFLSGKMYYDLIKERTTRSLDGAITFIRVEEISPFPYAVLEKTIQAYPNARSFVWAQEEPENAGAYTFVYPRLSQILPSGHKLEYVGREAMATTAPGVSTYFAEQKKVITEQVFERLSALRSLSQG</sequence>
<keyword evidence="4" id="KW-0786">Thiamine pyrophosphate</keyword>
<dbReference type="AlphaFoldDB" id="A0A2X0PM13"/>
<dbReference type="GO" id="GO:0006091">
    <property type="term" value="P:generation of precursor metabolites and energy"/>
    <property type="evidence" value="ECO:0007669"/>
    <property type="project" value="UniProtKB-ARBA"/>
</dbReference>
<name>A0A2X0PM13_9BASI</name>
<proteinExistence type="inferred from homology"/>
<keyword evidence="7" id="KW-1185">Reference proteome</keyword>
<evidence type="ECO:0000256" key="3">
    <source>
        <dbReference type="ARBA" id="ARBA00023002"/>
    </source>
</evidence>
<dbReference type="InterPro" id="IPR029061">
    <property type="entry name" value="THDP-binding"/>
</dbReference>
<dbReference type="Gene3D" id="1.10.287.1150">
    <property type="entry name" value="TPP helical domain"/>
    <property type="match status" value="1"/>
</dbReference>
<dbReference type="InterPro" id="IPR031717">
    <property type="entry name" value="ODO-1/KGD_C"/>
</dbReference>
<dbReference type="Pfam" id="PF00676">
    <property type="entry name" value="E1_dh"/>
    <property type="match status" value="1"/>
</dbReference>
<evidence type="ECO:0000259" key="5">
    <source>
        <dbReference type="SMART" id="SM00861"/>
    </source>
</evidence>
<dbReference type="STRING" id="796604.A0A2X0PM13"/>
<dbReference type="GO" id="GO:0016624">
    <property type="term" value="F:oxidoreductase activity, acting on the aldehyde or oxo group of donors, disulfide as acceptor"/>
    <property type="evidence" value="ECO:0007669"/>
    <property type="project" value="InterPro"/>
</dbReference>
<dbReference type="Gene3D" id="3.40.50.11610">
    <property type="entry name" value="Multifunctional 2-oxoglutarate metabolism enzyme, C-terminal domain"/>
    <property type="match status" value="1"/>
</dbReference>
<dbReference type="InterPro" id="IPR011603">
    <property type="entry name" value="2oxoglutarate_DH_E1"/>
</dbReference>
<dbReference type="EMBL" id="FQNC01000086">
    <property type="protein sequence ID" value="SGZ26079.1"/>
    <property type="molecule type" value="Genomic_DNA"/>
</dbReference>
<dbReference type="Pfam" id="PF16870">
    <property type="entry name" value="OxoGdeHyase_C"/>
    <property type="match status" value="1"/>
</dbReference>
<evidence type="ECO:0000313" key="6">
    <source>
        <dbReference type="EMBL" id="SGZ26079.1"/>
    </source>
</evidence>
<gene>
    <name evidence="6" type="primary">BQ5605_C024g09830</name>
    <name evidence="6" type="ORF">BQ5605_C024G09830</name>
</gene>
<dbReference type="PANTHER" id="PTHR23152:SF4">
    <property type="entry name" value="2-OXOADIPATE DEHYDROGENASE COMPLEX COMPONENT E1"/>
    <property type="match status" value="1"/>
</dbReference>
<dbReference type="GO" id="GO:0030976">
    <property type="term" value="F:thiamine pyrophosphate binding"/>
    <property type="evidence" value="ECO:0007669"/>
    <property type="project" value="InterPro"/>
</dbReference>
<accession>A0A2X0PM13</accession>
<dbReference type="InterPro" id="IPR005475">
    <property type="entry name" value="Transketolase-like_Pyr-bd"/>
</dbReference>
<evidence type="ECO:0000256" key="2">
    <source>
        <dbReference type="ARBA" id="ARBA00006936"/>
    </source>
</evidence>
<organism evidence="6 7">
    <name type="scientific">Microbotryum silenes-dioicae</name>
    <dbReference type="NCBI Taxonomy" id="796604"/>
    <lineage>
        <taxon>Eukaryota</taxon>
        <taxon>Fungi</taxon>
        <taxon>Dikarya</taxon>
        <taxon>Basidiomycota</taxon>
        <taxon>Pucciniomycotina</taxon>
        <taxon>Microbotryomycetes</taxon>
        <taxon>Microbotryales</taxon>
        <taxon>Microbotryaceae</taxon>
        <taxon>Microbotryum</taxon>
    </lineage>
</organism>
<evidence type="ECO:0000313" key="7">
    <source>
        <dbReference type="Proteomes" id="UP000249464"/>
    </source>
</evidence>
<dbReference type="Proteomes" id="UP000249464">
    <property type="component" value="Unassembled WGS sequence"/>
</dbReference>